<reference evidence="2" key="1">
    <citation type="submission" date="2019-08" db="EMBL/GenBank/DDBJ databases">
        <authorList>
            <person name="Kucharzyk K."/>
            <person name="Murdoch R.W."/>
            <person name="Higgins S."/>
            <person name="Loffler F."/>
        </authorList>
    </citation>
    <scope>NUCLEOTIDE SEQUENCE</scope>
</reference>
<comment type="caution">
    <text evidence="2">The sequence shown here is derived from an EMBL/GenBank/DDBJ whole genome shotgun (WGS) entry which is preliminary data.</text>
</comment>
<evidence type="ECO:0000259" key="1">
    <source>
        <dbReference type="Pfam" id="PF24243"/>
    </source>
</evidence>
<protein>
    <recommendedName>
        <fullName evidence="1">Minor tail protein gp31 C-terminal domain-containing protein</fullName>
    </recommendedName>
</protein>
<evidence type="ECO:0000313" key="2">
    <source>
        <dbReference type="EMBL" id="MPM77289.1"/>
    </source>
</evidence>
<dbReference type="InterPro" id="IPR056923">
    <property type="entry name" value="Minor_tail_gp31_C"/>
</dbReference>
<sequence length="270" mass="28472">MAFPKTANNGYRALIDFWTYNATKRDIYIELIETNGVSLTGSIAASLYNSSYQNVTTPAVLYNGIVGNSTHYVSISGSSGTATLGYNLYNGSFATSEAVVANDLVFLNISTNKWEKVINGKSIPLGTLVGRVYSTYAANATCGVILQGLHPVPSGVTGLTNGKDVFLKGSISSGNFVADGTLVTTITAGFAYMRLGSVINGQINYDQNNRVYTISGSGELVAIDNLSFPASLPASGGNADTVDSRHIWTGSQASYDALGSKDSNTLYFIV</sequence>
<dbReference type="AlphaFoldDB" id="A0A645CK24"/>
<accession>A0A645CK24</accession>
<gene>
    <name evidence="2" type="ORF">SDC9_124291</name>
</gene>
<name>A0A645CK24_9ZZZZ</name>
<feature type="domain" description="Minor tail protein gp31 C-terminal" evidence="1">
    <location>
        <begin position="247"/>
        <end position="270"/>
    </location>
</feature>
<organism evidence="2">
    <name type="scientific">bioreactor metagenome</name>
    <dbReference type="NCBI Taxonomy" id="1076179"/>
    <lineage>
        <taxon>unclassified sequences</taxon>
        <taxon>metagenomes</taxon>
        <taxon>ecological metagenomes</taxon>
    </lineage>
</organism>
<dbReference type="Pfam" id="PF24243">
    <property type="entry name" value="Phage_tail_C"/>
    <property type="match status" value="1"/>
</dbReference>
<dbReference type="EMBL" id="VSSQ01027842">
    <property type="protein sequence ID" value="MPM77289.1"/>
    <property type="molecule type" value="Genomic_DNA"/>
</dbReference>
<proteinExistence type="predicted"/>